<organism evidence="5 6">
    <name type="scientific">Mediterraneibacter faecis</name>
    <dbReference type="NCBI Taxonomy" id="592978"/>
    <lineage>
        <taxon>Bacteria</taxon>
        <taxon>Bacillati</taxon>
        <taxon>Bacillota</taxon>
        <taxon>Clostridia</taxon>
        <taxon>Lachnospirales</taxon>
        <taxon>Lachnospiraceae</taxon>
        <taxon>Mediterraneibacter</taxon>
    </lineage>
</organism>
<dbReference type="AlphaFoldDB" id="A0A844KCJ6"/>
<comment type="subcellular location">
    <subcellularLocation>
        <location evidence="1">Secreted</location>
    </subcellularLocation>
</comment>
<evidence type="ECO:0000256" key="2">
    <source>
        <dbReference type="ARBA" id="ARBA00022525"/>
    </source>
</evidence>
<feature type="region of interest" description="Disordered" evidence="3">
    <location>
        <begin position="1"/>
        <end position="24"/>
    </location>
</feature>
<dbReference type="InterPro" id="IPR050392">
    <property type="entry name" value="Collagen/C1q_domain"/>
</dbReference>
<dbReference type="PANTHER" id="PTHR15427:SF33">
    <property type="entry name" value="COLLAGEN IV NC1 DOMAIN-CONTAINING PROTEIN"/>
    <property type="match status" value="1"/>
</dbReference>
<dbReference type="InterPro" id="IPR054075">
    <property type="entry name" value="Gp53-like_C"/>
</dbReference>
<evidence type="ECO:0000259" key="4">
    <source>
        <dbReference type="Pfam" id="PF21882"/>
    </source>
</evidence>
<evidence type="ECO:0000256" key="1">
    <source>
        <dbReference type="ARBA" id="ARBA00004613"/>
    </source>
</evidence>
<keyword evidence="2" id="KW-0964">Secreted</keyword>
<feature type="compositionally biased region" description="Low complexity" evidence="3">
    <location>
        <begin position="86"/>
        <end position="117"/>
    </location>
</feature>
<reference evidence="5 6" key="1">
    <citation type="journal article" date="2019" name="Nat. Med.">
        <title>A library of human gut bacterial isolates paired with longitudinal multiomics data enables mechanistic microbiome research.</title>
        <authorList>
            <person name="Poyet M."/>
            <person name="Groussin M."/>
            <person name="Gibbons S.M."/>
            <person name="Avila-Pacheco J."/>
            <person name="Jiang X."/>
            <person name="Kearney S.M."/>
            <person name="Perrotta A.R."/>
            <person name="Berdy B."/>
            <person name="Zhao S."/>
            <person name="Lieberman T.D."/>
            <person name="Swanson P.K."/>
            <person name="Smith M."/>
            <person name="Roesemann S."/>
            <person name="Alexander J.E."/>
            <person name="Rich S.A."/>
            <person name="Livny J."/>
            <person name="Vlamakis H."/>
            <person name="Clish C."/>
            <person name="Bullock K."/>
            <person name="Deik A."/>
            <person name="Scott J."/>
            <person name="Pierce K.A."/>
            <person name="Xavier R.J."/>
            <person name="Alm E.J."/>
        </authorList>
    </citation>
    <scope>NUCLEOTIDE SEQUENCE [LARGE SCALE GENOMIC DNA]</scope>
    <source>
        <strain evidence="5 6">BIOML-A1</strain>
    </source>
</reference>
<proteinExistence type="predicted"/>
<dbReference type="Proteomes" id="UP000448177">
    <property type="component" value="Unassembled WGS sequence"/>
</dbReference>
<dbReference type="Pfam" id="PF22337">
    <property type="entry name" value="Phage_fiber_rpt"/>
    <property type="match status" value="1"/>
</dbReference>
<protein>
    <recommendedName>
        <fullName evidence="4">Putative tail fiber protein gp53-like C-terminal domain-containing protein</fullName>
    </recommendedName>
</protein>
<evidence type="ECO:0000313" key="6">
    <source>
        <dbReference type="Proteomes" id="UP000448177"/>
    </source>
</evidence>
<dbReference type="RefSeq" id="WP_155203856.1">
    <property type="nucleotide sequence ID" value="NZ_WNAF01000002.1"/>
</dbReference>
<comment type="caution">
    <text evidence="5">The sequence shown here is derived from an EMBL/GenBank/DDBJ whole genome shotgun (WGS) entry which is preliminary data.</text>
</comment>
<dbReference type="InterPro" id="IPR008160">
    <property type="entry name" value="Collagen"/>
</dbReference>
<keyword evidence="6" id="KW-1185">Reference proteome</keyword>
<dbReference type="Gene3D" id="2.60.40.3940">
    <property type="match status" value="1"/>
</dbReference>
<dbReference type="Pfam" id="PF01391">
    <property type="entry name" value="Collagen"/>
    <property type="match status" value="1"/>
</dbReference>
<evidence type="ECO:0000256" key="3">
    <source>
        <dbReference type="SAM" id="MobiDB-lite"/>
    </source>
</evidence>
<accession>A0A844KCJ6</accession>
<gene>
    <name evidence="5" type="ORF">GMD21_05690</name>
</gene>
<evidence type="ECO:0000313" key="5">
    <source>
        <dbReference type="EMBL" id="MTR76175.1"/>
    </source>
</evidence>
<dbReference type="PANTHER" id="PTHR15427">
    <property type="entry name" value="EMILIN ELASTIN MICROFIBRIL INTERFACE-LOCATED PROTEIN ELASTIN MICROFIBRIL INTERFACER"/>
    <property type="match status" value="1"/>
</dbReference>
<dbReference type="InterPro" id="IPR054500">
    <property type="entry name" value="Phage_fiber_rpt"/>
</dbReference>
<name>A0A844KCJ6_9FIRM</name>
<feature type="region of interest" description="Disordered" evidence="3">
    <location>
        <begin position="86"/>
        <end position="127"/>
    </location>
</feature>
<dbReference type="Pfam" id="PF21882">
    <property type="entry name" value="Gp53-like_C"/>
    <property type="match status" value="1"/>
</dbReference>
<sequence>MATRQIDLGQVVGPTGATGTRGSRWTQGTAITGTSTTATIFSGSGITDAIVNDNYLNTSTGNTYRCTVGGAASVAKWVYTGNLKGPQGAKGATGPQGPTGATGATGATGPKGDTGPTGPAGPQGPTGTVDANAQVAFTTASTRENIISNEKFGTILGKIAKYFKDLGTSAFRSVANNLTTASAGSTVLDGYQGKVLDGKKLNNANVINNLLTTEAGYALDARQGKALEDEITELNGKSIVDFGSNYMKYGNGLLIQWGTARFPGEASGGKGFATINFPKTFANTSYTLIATAKYSGSTLPAFLISTNVNSVSKAYVYARTTSMSAVTGAECNWLAIGQWK</sequence>
<dbReference type="EMBL" id="WNAF01000002">
    <property type="protein sequence ID" value="MTR76175.1"/>
    <property type="molecule type" value="Genomic_DNA"/>
</dbReference>
<feature type="domain" description="Putative tail fiber protein gp53-like C-terminal" evidence="4">
    <location>
        <begin position="249"/>
        <end position="337"/>
    </location>
</feature>